<evidence type="ECO:0000313" key="4">
    <source>
        <dbReference type="RefSeq" id="XP_006826011.1"/>
    </source>
</evidence>
<name>A0ABM0N170_SACKO</name>
<evidence type="ECO:0000256" key="1">
    <source>
        <dbReference type="SAM" id="Phobius"/>
    </source>
</evidence>
<keyword evidence="1" id="KW-1133">Transmembrane helix</keyword>
<reference evidence="4" key="1">
    <citation type="submission" date="2025-08" db="UniProtKB">
        <authorList>
            <consortium name="RefSeq"/>
        </authorList>
    </citation>
    <scope>IDENTIFICATION</scope>
    <source>
        <tissue evidence="4">Testes</tissue>
    </source>
</reference>
<dbReference type="PROSITE" id="PS51934">
    <property type="entry name" value="LRAT"/>
    <property type="match status" value="1"/>
</dbReference>
<feature type="transmembrane region" description="Helical" evidence="1">
    <location>
        <begin position="313"/>
        <end position="332"/>
    </location>
</feature>
<evidence type="ECO:0000313" key="3">
    <source>
        <dbReference type="Proteomes" id="UP000694865"/>
    </source>
</evidence>
<keyword evidence="3" id="KW-1185">Reference proteome</keyword>
<evidence type="ECO:0000259" key="2">
    <source>
        <dbReference type="PROSITE" id="PS51934"/>
    </source>
</evidence>
<dbReference type="GeneID" id="102806083"/>
<organism evidence="3 4">
    <name type="scientific">Saccoglossus kowalevskii</name>
    <name type="common">Acorn worm</name>
    <dbReference type="NCBI Taxonomy" id="10224"/>
    <lineage>
        <taxon>Eukaryota</taxon>
        <taxon>Metazoa</taxon>
        <taxon>Hemichordata</taxon>
        <taxon>Enteropneusta</taxon>
        <taxon>Harrimaniidae</taxon>
        <taxon>Saccoglossus</taxon>
    </lineage>
</organism>
<dbReference type="InterPro" id="IPR007053">
    <property type="entry name" value="LRAT_dom"/>
</dbReference>
<protein>
    <submittedName>
        <fullName evidence="4">Uncharacterized protein LOC102806083</fullName>
    </submittedName>
</protein>
<dbReference type="RefSeq" id="XP_006826011.1">
    <property type="nucleotide sequence ID" value="XM_006825948.1"/>
</dbReference>
<dbReference type="Proteomes" id="UP000694865">
    <property type="component" value="Unplaced"/>
</dbReference>
<accession>A0ABM0N170</accession>
<feature type="domain" description="LRAT" evidence="2">
    <location>
        <begin position="29"/>
        <end position="139"/>
    </location>
</feature>
<gene>
    <name evidence="4" type="primary">LOC102806083</name>
</gene>
<dbReference type="Pfam" id="PF04970">
    <property type="entry name" value="LRAT"/>
    <property type="match status" value="1"/>
</dbReference>
<proteinExistence type="predicted"/>
<keyword evidence="1" id="KW-0812">Transmembrane</keyword>
<sequence>MNKPIMYPEKPKYRRLVDLTEIRKGDQLAQPGLLSIYTHHLLAAEDGVPGKTLCVVHLNGNVALYSGSIFGKVMEENIDVNLQKQIFYRVEYNSVKVFSPEKVLKRAREKIGIGCYSAVFFNCEHFATWCKTGQYVCFQLSDCLLRKAFAIFIDCILKPKQFIGHLSKTIFKLIADGIESFIIFMIEVITSQSTWKILATRQLTAKGAERLSASSLGTTAGVTFVVTAVPEIVIYFNETAELCNQLQEGIIDDEQYTEEMHQKTVGSMGAIVGSVTGAMVGQAIVPVPVLGAVVGGATGTLTRKFIGRFIGRLLFLWNVMLWIVQAICLLTENSLSFHC</sequence>
<dbReference type="Gene3D" id="3.90.1720.10">
    <property type="entry name" value="endopeptidase domain like (from Nostoc punctiforme)"/>
    <property type="match status" value="1"/>
</dbReference>
<keyword evidence="1" id="KW-0472">Membrane</keyword>